<protein>
    <submittedName>
        <fullName evidence="1">Uncharacterized protein DUF4177</fullName>
    </submittedName>
</protein>
<dbReference type="RefSeq" id="WP_066445696.1">
    <property type="nucleotide sequence ID" value="NZ_JANKBF010000020.1"/>
</dbReference>
<reference evidence="1 2" key="1">
    <citation type="submission" date="2019-03" db="EMBL/GenBank/DDBJ databases">
        <title>Genomic Encyclopedia of Type Strains, Phase IV (KMG-IV): sequencing the most valuable type-strain genomes for metagenomic binning, comparative biology and taxonomic classification.</title>
        <authorList>
            <person name="Goeker M."/>
        </authorList>
    </citation>
    <scope>NUCLEOTIDE SEQUENCE [LARGE SCALE GENOMIC DNA]</scope>
    <source>
        <strain evidence="1 2">DSM 29487</strain>
    </source>
</reference>
<organism evidence="1 2">
    <name type="scientific">Longibaculum muris</name>
    <dbReference type="NCBI Taxonomy" id="1796628"/>
    <lineage>
        <taxon>Bacteria</taxon>
        <taxon>Bacillati</taxon>
        <taxon>Bacillota</taxon>
        <taxon>Erysipelotrichia</taxon>
        <taxon>Erysipelotrichales</taxon>
        <taxon>Coprobacillaceae</taxon>
        <taxon>Longibaculum</taxon>
    </lineage>
</organism>
<evidence type="ECO:0000313" key="1">
    <source>
        <dbReference type="EMBL" id="TCV93611.1"/>
    </source>
</evidence>
<evidence type="ECO:0000313" key="2">
    <source>
        <dbReference type="Proteomes" id="UP000295515"/>
    </source>
</evidence>
<gene>
    <name evidence="1" type="ORF">EDD60_12345</name>
</gene>
<sequence length="77" mass="8957">MYQYKYVRITVQSQGYGLINGTSYGIGEYRQIIDSCAASGWRYVGYIPVKQRGTGHIEEMDLIFEKEIYKHLRNNEG</sequence>
<name>A0A4R3YMT6_9FIRM</name>
<accession>A0A4R3YMT6</accession>
<dbReference type="GeneID" id="98916349"/>
<keyword evidence="2" id="KW-1185">Reference proteome</keyword>
<dbReference type="Pfam" id="PF13783">
    <property type="entry name" value="DUF4177"/>
    <property type="match status" value="1"/>
</dbReference>
<dbReference type="Proteomes" id="UP000295515">
    <property type="component" value="Unassembled WGS sequence"/>
</dbReference>
<dbReference type="InterPro" id="IPR025234">
    <property type="entry name" value="YjzH-like"/>
</dbReference>
<dbReference type="AlphaFoldDB" id="A0A4R3YMT6"/>
<dbReference type="EMBL" id="SMCQ01000023">
    <property type="protein sequence ID" value="TCV93611.1"/>
    <property type="molecule type" value="Genomic_DNA"/>
</dbReference>
<proteinExistence type="predicted"/>
<comment type="caution">
    <text evidence="1">The sequence shown here is derived from an EMBL/GenBank/DDBJ whole genome shotgun (WGS) entry which is preliminary data.</text>
</comment>